<dbReference type="SUPFAM" id="SSF53335">
    <property type="entry name" value="S-adenosyl-L-methionine-dependent methyltransferases"/>
    <property type="match status" value="1"/>
</dbReference>
<organism evidence="1 2">
    <name type="scientific">Jimgerdemannia flammicorona</name>
    <dbReference type="NCBI Taxonomy" id="994334"/>
    <lineage>
        <taxon>Eukaryota</taxon>
        <taxon>Fungi</taxon>
        <taxon>Fungi incertae sedis</taxon>
        <taxon>Mucoromycota</taxon>
        <taxon>Mucoromycotina</taxon>
        <taxon>Endogonomycetes</taxon>
        <taxon>Endogonales</taxon>
        <taxon>Endogonaceae</taxon>
        <taxon>Jimgerdemannia</taxon>
    </lineage>
</organism>
<evidence type="ECO:0008006" key="3">
    <source>
        <dbReference type="Google" id="ProtNLM"/>
    </source>
</evidence>
<evidence type="ECO:0000313" key="1">
    <source>
        <dbReference type="EMBL" id="RUS29698.1"/>
    </source>
</evidence>
<reference evidence="1 2" key="1">
    <citation type="journal article" date="2018" name="New Phytol.">
        <title>Phylogenomics of Endogonaceae and evolution of mycorrhizas within Mucoromycota.</title>
        <authorList>
            <person name="Chang Y."/>
            <person name="Desiro A."/>
            <person name="Na H."/>
            <person name="Sandor L."/>
            <person name="Lipzen A."/>
            <person name="Clum A."/>
            <person name="Barry K."/>
            <person name="Grigoriev I.V."/>
            <person name="Martin F.M."/>
            <person name="Stajich J.E."/>
            <person name="Smith M.E."/>
            <person name="Bonito G."/>
            <person name="Spatafora J.W."/>
        </authorList>
    </citation>
    <scope>NUCLEOTIDE SEQUENCE [LARGE SCALE GENOMIC DNA]</scope>
    <source>
        <strain evidence="1 2">AD002</strain>
    </source>
</reference>
<name>A0A433QIP0_9FUNG</name>
<gene>
    <name evidence="1" type="ORF">BC938DRAFT_480358</name>
</gene>
<accession>A0A433QIP0</accession>
<dbReference type="EMBL" id="RBNJ01004817">
    <property type="protein sequence ID" value="RUS29698.1"/>
    <property type="molecule type" value="Genomic_DNA"/>
</dbReference>
<proteinExistence type="predicted"/>
<dbReference type="InterPro" id="IPR029063">
    <property type="entry name" value="SAM-dependent_MTases_sf"/>
</dbReference>
<protein>
    <recommendedName>
        <fullName evidence="3">S-adenosyl-L-methionine-dependent methyltransferase</fullName>
    </recommendedName>
</protein>
<dbReference type="Gene3D" id="3.40.50.150">
    <property type="entry name" value="Vaccinia Virus protein VP39"/>
    <property type="match status" value="1"/>
</dbReference>
<sequence length="253" mass="27502">MSLVTSTSTSTSPPRPVPEITWVAGRAFQKGGNPAYMMPTDGEEPDRLDEQHNLLQRVYGSNHLSPLGAELERGCKVLDAGAGTGIWSMEMAGTYPRSEFYATDVVDLFPPEEDAPPNWKATSSPTIAVLAPKASLKNVHIHPSSLLSLHTRSARSTPGLLAQRPLPSHSTVHTFFSLRDINTSVVHSLDHMLCTAGLTTSTTSRRPVSVSLRQMERYYDSIKSQVWASLGVGEDEFDATAAASIVEMNEKPL</sequence>
<evidence type="ECO:0000313" key="2">
    <source>
        <dbReference type="Proteomes" id="UP000274822"/>
    </source>
</evidence>
<comment type="caution">
    <text evidence="1">The sequence shown here is derived from an EMBL/GenBank/DDBJ whole genome shotgun (WGS) entry which is preliminary data.</text>
</comment>
<dbReference type="Proteomes" id="UP000274822">
    <property type="component" value="Unassembled WGS sequence"/>
</dbReference>
<dbReference type="AlphaFoldDB" id="A0A433QIP0"/>
<keyword evidence="2" id="KW-1185">Reference proteome</keyword>